<proteinExistence type="predicted"/>
<protein>
    <submittedName>
        <fullName evidence="2">Uncharacterized protein</fullName>
    </submittedName>
</protein>
<feature type="compositionally biased region" description="Acidic residues" evidence="1">
    <location>
        <begin position="444"/>
        <end position="454"/>
    </location>
</feature>
<dbReference type="Proteomes" id="UP000440732">
    <property type="component" value="Unassembled WGS sequence"/>
</dbReference>
<name>A0A6A3QFH6_9STRA</name>
<feature type="compositionally biased region" description="Acidic residues" evidence="1">
    <location>
        <begin position="465"/>
        <end position="482"/>
    </location>
</feature>
<accession>A0A6A3QFH6</accession>
<dbReference type="AlphaFoldDB" id="A0A6A3QFH6"/>
<feature type="compositionally biased region" description="Polar residues" evidence="1">
    <location>
        <begin position="87"/>
        <end position="104"/>
    </location>
</feature>
<gene>
    <name evidence="2" type="ORF">PF006_g28398</name>
</gene>
<evidence type="ECO:0000256" key="1">
    <source>
        <dbReference type="SAM" id="MobiDB-lite"/>
    </source>
</evidence>
<reference evidence="2 3" key="1">
    <citation type="submission" date="2018-08" db="EMBL/GenBank/DDBJ databases">
        <title>Genomic investigation of the strawberry pathogen Phytophthora fragariae indicates pathogenicity is determined by transcriptional variation in three key races.</title>
        <authorList>
            <person name="Adams T.M."/>
            <person name="Armitage A.D."/>
            <person name="Sobczyk M.K."/>
            <person name="Bates H.J."/>
            <person name="Dunwell J.M."/>
            <person name="Nellist C.F."/>
            <person name="Harrison R.J."/>
        </authorList>
    </citation>
    <scope>NUCLEOTIDE SEQUENCE [LARGE SCALE GENOMIC DNA]</scope>
    <source>
        <strain evidence="2 3">NOV-5</strain>
    </source>
</reference>
<comment type="caution">
    <text evidence="2">The sequence shown here is derived from an EMBL/GenBank/DDBJ whole genome shotgun (WGS) entry which is preliminary data.</text>
</comment>
<organism evidence="2 3">
    <name type="scientific">Phytophthora fragariae</name>
    <dbReference type="NCBI Taxonomy" id="53985"/>
    <lineage>
        <taxon>Eukaryota</taxon>
        <taxon>Sar</taxon>
        <taxon>Stramenopiles</taxon>
        <taxon>Oomycota</taxon>
        <taxon>Peronosporomycetes</taxon>
        <taxon>Peronosporales</taxon>
        <taxon>Peronosporaceae</taxon>
        <taxon>Phytophthora</taxon>
    </lineage>
</organism>
<dbReference type="EMBL" id="QXGA01004237">
    <property type="protein sequence ID" value="KAE9075102.1"/>
    <property type="molecule type" value="Genomic_DNA"/>
</dbReference>
<evidence type="ECO:0000313" key="3">
    <source>
        <dbReference type="Proteomes" id="UP000440732"/>
    </source>
</evidence>
<feature type="region of interest" description="Disordered" evidence="1">
    <location>
        <begin position="419"/>
        <end position="482"/>
    </location>
</feature>
<sequence>MSDRNSKLLARFQKCLDEEAKDDARDQEQEARISKTVFWSEMRDIIAVNALSSGLDILDDVAKALIDDTGRAAQALSGPVTILPHPSMQSACTGATPHPSFTSPSKKRSVPAKQAKGSAAKKQKASASPKSSPVAPGTALITFPLALGLPKEFVRDLEGIFRHVAAVNLKAWQRAYPWINQHLFYDPVEDPDVYLGHWRFWHNCRAAFFEGALHAPLRTDSDKVQRRKRKGHAVHQRLVFISLCIETWGYYNFLRRIEAPGNGTLMWWGGQTGNTTKEAKGYSCTPIQNLFKLFQKDKAAYQRKIQDAIKPFKIDQGGFTTITEMLEQTEAFNPALVEYEKRLSGKALARVTMDLTARHFVPEHWVPSDDVWKTLCNHDRIKPLQIKLTVQMRDGEYELPTVPPFNSKEFKPDFSPLMDDDGKPTALSWTTAVDDSNTKYRPDPDEEAEAGLADEEAKAEAAQQEGEEEEEESEVEDEVTIL</sequence>
<evidence type="ECO:0000313" key="2">
    <source>
        <dbReference type="EMBL" id="KAE9075102.1"/>
    </source>
</evidence>
<feature type="region of interest" description="Disordered" evidence="1">
    <location>
        <begin position="87"/>
        <end position="134"/>
    </location>
</feature>
<feature type="compositionally biased region" description="Low complexity" evidence="1">
    <location>
        <begin position="125"/>
        <end position="134"/>
    </location>
</feature>